<accession>B8F9D7</accession>
<evidence type="ECO:0000313" key="6">
    <source>
        <dbReference type="Proteomes" id="UP000000739"/>
    </source>
</evidence>
<keyword evidence="5" id="KW-0378">Hydrolase</keyword>
<name>B8F9D7_DESAL</name>
<evidence type="ECO:0000256" key="1">
    <source>
        <dbReference type="ARBA" id="ARBA00009632"/>
    </source>
</evidence>
<dbReference type="Proteomes" id="UP000000739">
    <property type="component" value="Chromosome"/>
</dbReference>
<feature type="domain" description="Acetyl-CoA hydrolase/transferase N-terminal" evidence="3">
    <location>
        <begin position="7"/>
        <end position="181"/>
    </location>
</feature>
<dbReference type="GO" id="GO:0008775">
    <property type="term" value="F:acetate CoA-transferase activity"/>
    <property type="evidence" value="ECO:0007669"/>
    <property type="project" value="InterPro"/>
</dbReference>
<dbReference type="HOGENOM" id="CLU_030703_1_0_7"/>
<dbReference type="Gene3D" id="3.40.1080.10">
    <property type="entry name" value="Glutaconate Coenzyme A-transferase"/>
    <property type="match status" value="1"/>
</dbReference>
<evidence type="ECO:0000313" key="5">
    <source>
        <dbReference type="EMBL" id="ACL02883.1"/>
    </source>
</evidence>
<dbReference type="AlphaFoldDB" id="B8F9D7"/>
<dbReference type="EMBL" id="CP001322">
    <property type="protein sequence ID" value="ACL02883.1"/>
    <property type="molecule type" value="Genomic_DNA"/>
</dbReference>
<sequence>MEWMSLYKQKLTTAEEAMSHIKSGENITFSGANSAPPDLVNALCKRYQELDNVTLWSGLLMYPFEFLKREYKGHLNYITTFYGPVERMFAAEKNTENFSFHFSNADKACYGVADWDYLMCEVSPPDSKGYMSFGPTGIYHNGFMRDLVKKVVVQVNDQCPYVNGVENVIHVSEVDAIVESSHPIPEMPEIKIGEAEMKIGQLIAEQVPDRATIQIGIGGVANAVGHFLDHKKDLGIHTELLTDSMVDLAERGVITNRAKNFHHGKGLIGGLCIGSKATYEFIDRNPTLTFAPVYYVNNRQNIARNDNFISINNALSVDLTGQVASESIGFSMYSGTGGQADFVRGATQSKGGKSFIALKSTYKGRDGQLQSRIVSVFAPGTAVTSVRADVMYIVTEFGIAYLWQKTTSQRVQAMISIAHPDFREQLERDAVQFGLL</sequence>
<evidence type="ECO:0000259" key="4">
    <source>
        <dbReference type="Pfam" id="PF13336"/>
    </source>
</evidence>
<dbReference type="InterPro" id="IPR003702">
    <property type="entry name" value="ActCoA_hydro_N"/>
</dbReference>
<dbReference type="RefSeq" id="WP_012610319.1">
    <property type="nucleotide sequence ID" value="NC_011768.1"/>
</dbReference>
<protein>
    <submittedName>
        <fullName evidence="5">Acetyl-CoA hydrolase/transferase</fullName>
    </submittedName>
</protein>
<reference evidence="5 6" key="1">
    <citation type="journal article" date="2012" name="Environ. Microbiol.">
        <title>The genome sequence of Desulfatibacillum alkenivorans AK-01: a blueprint for anaerobic alkane oxidation.</title>
        <authorList>
            <person name="Callaghan A.V."/>
            <person name="Morris B.E."/>
            <person name="Pereira I.A."/>
            <person name="McInerney M.J."/>
            <person name="Austin R.N."/>
            <person name="Groves J.T."/>
            <person name="Kukor J.J."/>
            <person name="Suflita J.M."/>
            <person name="Young L.Y."/>
            <person name="Zylstra G.J."/>
            <person name="Wawrik B."/>
        </authorList>
    </citation>
    <scope>NUCLEOTIDE SEQUENCE [LARGE SCALE GENOMIC DNA]</scope>
    <source>
        <strain evidence="5 6">AK-01</strain>
    </source>
</reference>
<dbReference type="Pfam" id="PF13336">
    <property type="entry name" value="AcetylCoA_hyd_C"/>
    <property type="match status" value="1"/>
</dbReference>
<evidence type="ECO:0000259" key="3">
    <source>
        <dbReference type="Pfam" id="PF02550"/>
    </source>
</evidence>
<dbReference type="eggNOG" id="COG0427">
    <property type="taxonomic scope" value="Bacteria"/>
</dbReference>
<organism evidence="5 6">
    <name type="scientific">Desulfatibacillum aliphaticivorans</name>
    <dbReference type="NCBI Taxonomy" id="218208"/>
    <lineage>
        <taxon>Bacteria</taxon>
        <taxon>Pseudomonadati</taxon>
        <taxon>Thermodesulfobacteriota</taxon>
        <taxon>Desulfobacteria</taxon>
        <taxon>Desulfobacterales</taxon>
        <taxon>Desulfatibacillaceae</taxon>
        <taxon>Desulfatibacillum</taxon>
    </lineage>
</organism>
<dbReference type="InterPro" id="IPR026888">
    <property type="entry name" value="AcetylCoA_hyd_C"/>
</dbReference>
<dbReference type="Gene3D" id="3.30.750.70">
    <property type="entry name" value="4-hydroxybutyrate coenzyme like domains"/>
    <property type="match status" value="1"/>
</dbReference>
<dbReference type="PANTHER" id="PTHR21432:SF20">
    <property type="entry name" value="ACETYL-COA HYDROLASE"/>
    <property type="match status" value="1"/>
</dbReference>
<dbReference type="InterPro" id="IPR037171">
    <property type="entry name" value="NagB/RpiA_transferase-like"/>
</dbReference>
<dbReference type="InterPro" id="IPR038460">
    <property type="entry name" value="AcetylCoA_hyd_C_sf"/>
</dbReference>
<evidence type="ECO:0000256" key="2">
    <source>
        <dbReference type="ARBA" id="ARBA00022679"/>
    </source>
</evidence>
<dbReference type="Pfam" id="PF02550">
    <property type="entry name" value="AcetylCoA_hydro"/>
    <property type="match status" value="1"/>
</dbReference>
<dbReference type="InterPro" id="IPR046433">
    <property type="entry name" value="ActCoA_hydro"/>
</dbReference>
<comment type="similarity">
    <text evidence="1">Belongs to the acetyl-CoA hydrolase/transferase family.</text>
</comment>
<dbReference type="PANTHER" id="PTHR21432">
    <property type="entry name" value="ACETYL-COA HYDROLASE-RELATED"/>
    <property type="match status" value="1"/>
</dbReference>
<dbReference type="Gene3D" id="3.40.1080.20">
    <property type="entry name" value="Acetyl-CoA hydrolase/transferase C-terminal domain"/>
    <property type="match status" value="1"/>
</dbReference>
<keyword evidence="6" id="KW-1185">Reference proteome</keyword>
<dbReference type="GO" id="GO:0006083">
    <property type="term" value="P:acetate metabolic process"/>
    <property type="evidence" value="ECO:0007669"/>
    <property type="project" value="InterPro"/>
</dbReference>
<gene>
    <name evidence="5" type="ordered locus">Dalk_1180</name>
</gene>
<dbReference type="SUPFAM" id="SSF100950">
    <property type="entry name" value="NagB/RpiA/CoA transferase-like"/>
    <property type="match status" value="2"/>
</dbReference>
<keyword evidence="2" id="KW-0808">Transferase</keyword>
<dbReference type="KEGG" id="dal:Dalk_1180"/>
<dbReference type="GO" id="GO:0016787">
    <property type="term" value="F:hydrolase activity"/>
    <property type="evidence" value="ECO:0007669"/>
    <property type="project" value="UniProtKB-KW"/>
</dbReference>
<proteinExistence type="inferred from homology"/>
<feature type="domain" description="Acetyl-CoA hydrolase/transferase C-terminal" evidence="4">
    <location>
        <begin position="274"/>
        <end position="430"/>
    </location>
</feature>